<evidence type="ECO:0000256" key="5">
    <source>
        <dbReference type="ARBA" id="ARBA00022840"/>
    </source>
</evidence>
<comment type="cofactor">
    <cofactor evidence="1">
        <name>Mn(2+)</name>
        <dbReference type="ChEBI" id="CHEBI:29035"/>
    </cofactor>
</comment>
<dbReference type="Gene3D" id="3.40.50.20">
    <property type="match status" value="1"/>
</dbReference>
<dbReference type="Gene3D" id="3.30.470.20">
    <property type="entry name" value="ATP-grasp fold, B domain"/>
    <property type="match status" value="1"/>
</dbReference>
<name>A0ABT3DCI7_9BACI</name>
<dbReference type="EMBL" id="JAOYEY010000023">
    <property type="protein sequence ID" value="MCV9884672.1"/>
    <property type="molecule type" value="Genomic_DNA"/>
</dbReference>
<evidence type="ECO:0000256" key="2">
    <source>
        <dbReference type="ARBA" id="ARBA00001946"/>
    </source>
</evidence>
<dbReference type="InterPro" id="IPR020561">
    <property type="entry name" value="PRibGlycinamid_synth_ATP-grasp"/>
</dbReference>
<organism evidence="8 9">
    <name type="scientific">Metabacillus halosaccharovorans</name>
    <dbReference type="NCBI Taxonomy" id="930124"/>
    <lineage>
        <taxon>Bacteria</taxon>
        <taxon>Bacillati</taxon>
        <taxon>Bacillota</taxon>
        <taxon>Bacilli</taxon>
        <taxon>Bacillales</taxon>
        <taxon>Bacillaceae</taxon>
        <taxon>Metabacillus</taxon>
    </lineage>
</organism>
<dbReference type="InterPro" id="IPR013815">
    <property type="entry name" value="ATP_grasp_subdomain_1"/>
</dbReference>
<evidence type="ECO:0000313" key="9">
    <source>
        <dbReference type="Proteomes" id="UP001526147"/>
    </source>
</evidence>
<gene>
    <name evidence="8" type="ORF">OIH86_03320</name>
</gene>
<dbReference type="PANTHER" id="PTHR43585">
    <property type="entry name" value="FUMIPYRROLE BIOSYNTHESIS PROTEIN C"/>
    <property type="match status" value="1"/>
</dbReference>
<dbReference type="InterPro" id="IPR052032">
    <property type="entry name" value="ATP-dep_AA_Ligase"/>
</dbReference>
<dbReference type="InterPro" id="IPR011761">
    <property type="entry name" value="ATP-grasp"/>
</dbReference>
<feature type="domain" description="ATP-grasp" evidence="7">
    <location>
        <begin position="112"/>
        <end position="303"/>
    </location>
</feature>
<evidence type="ECO:0000256" key="3">
    <source>
        <dbReference type="ARBA" id="ARBA00022598"/>
    </source>
</evidence>
<dbReference type="RefSeq" id="WP_264141593.1">
    <property type="nucleotide sequence ID" value="NZ_JAOYEY010000023.1"/>
</dbReference>
<keyword evidence="9" id="KW-1185">Reference proteome</keyword>
<dbReference type="PANTHER" id="PTHR43585:SF2">
    <property type="entry name" value="ATP-GRASP ENZYME FSQD"/>
    <property type="match status" value="1"/>
</dbReference>
<protein>
    <submittedName>
        <fullName evidence="8">ATP-grasp domain-containing protein</fullName>
    </submittedName>
</protein>
<dbReference type="Pfam" id="PF01071">
    <property type="entry name" value="GARS_A"/>
    <property type="match status" value="1"/>
</dbReference>
<dbReference type="Proteomes" id="UP001526147">
    <property type="component" value="Unassembled WGS sequence"/>
</dbReference>
<dbReference type="Gene3D" id="3.30.1490.20">
    <property type="entry name" value="ATP-grasp fold, A domain"/>
    <property type="match status" value="1"/>
</dbReference>
<sequence>MNLNKKKFLIVGGGYADIPLIISAKKIGYYVITTGNRPDDIGHKYSDEYHQVDFSDCKAIYELAKKLNVSAICPSCNDFALMSATYAAERLGLPGYDSYEIARTIHHKDEFRKFALANNIQSPKAFGFSNVKDAIDSIGLLDFPVIVKPVDLTGGKGITVINDKEKASAAIQKAFEISKNKRIVIEEFVNGSRHGFSAFLYKGKVKFYFSDNEHYYLNPYMVSAASSPSIASNSVEKKLGEVAERIASLLSLKDGIFHVQYIIKNNEPIIIEICRRPPGDLYIKFVEYATNVDYPTWIVKAFAGMDISGLSYSPTNGYFTRHCIMSSKRGKIKDIHYHPSIVKNIIDEYTWWKKGDMVTDLLTNKMGIVFLEFETFDEMIRKTNELNDLIKVQIE</sequence>
<dbReference type="PROSITE" id="PS50975">
    <property type="entry name" value="ATP_GRASP"/>
    <property type="match status" value="1"/>
</dbReference>
<evidence type="ECO:0000256" key="1">
    <source>
        <dbReference type="ARBA" id="ARBA00001936"/>
    </source>
</evidence>
<dbReference type="InterPro" id="IPR016185">
    <property type="entry name" value="PreATP-grasp_dom_sf"/>
</dbReference>
<evidence type="ECO:0000259" key="7">
    <source>
        <dbReference type="PROSITE" id="PS50975"/>
    </source>
</evidence>
<proteinExistence type="predicted"/>
<evidence type="ECO:0000256" key="4">
    <source>
        <dbReference type="ARBA" id="ARBA00022741"/>
    </source>
</evidence>
<dbReference type="SUPFAM" id="SSF52440">
    <property type="entry name" value="PreATP-grasp domain"/>
    <property type="match status" value="1"/>
</dbReference>
<keyword evidence="5 6" id="KW-0067">ATP-binding</keyword>
<comment type="caution">
    <text evidence="8">The sequence shown here is derived from an EMBL/GenBank/DDBJ whole genome shotgun (WGS) entry which is preliminary data.</text>
</comment>
<evidence type="ECO:0000256" key="6">
    <source>
        <dbReference type="PROSITE-ProRule" id="PRU00409"/>
    </source>
</evidence>
<comment type="cofactor">
    <cofactor evidence="2">
        <name>Mg(2+)</name>
        <dbReference type="ChEBI" id="CHEBI:18420"/>
    </cofactor>
</comment>
<keyword evidence="4 6" id="KW-0547">Nucleotide-binding</keyword>
<accession>A0ABT3DCI7</accession>
<keyword evidence="3" id="KW-0436">Ligase</keyword>
<reference evidence="8 9" key="1">
    <citation type="submission" date="2022-10" db="EMBL/GenBank/DDBJ databases">
        <title>Draft genome assembly of moderately radiation resistant bacterium Metabacillus halosaccharovorans.</title>
        <authorList>
            <person name="Pal S."/>
            <person name="Gopinathan A."/>
        </authorList>
    </citation>
    <scope>NUCLEOTIDE SEQUENCE [LARGE SCALE GENOMIC DNA]</scope>
    <source>
        <strain evidence="8 9">VITHBRA001</strain>
    </source>
</reference>
<dbReference type="SUPFAM" id="SSF56059">
    <property type="entry name" value="Glutathione synthetase ATP-binding domain-like"/>
    <property type="match status" value="1"/>
</dbReference>
<evidence type="ECO:0000313" key="8">
    <source>
        <dbReference type="EMBL" id="MCV9884672.1"/>
    </source>
</evidence>
<dbReference type="SMART" id="SM01209">
    <property type="entry name" value="GARS_A"/>
    <property type="match status" value="1"/>
</dbReference>